<dbReference type="PANTHER" id="PTHR13696">
    <property type="entry name" value="P-LOOP CONTAINING NUCLEOSIDE TRIPHOSPHATE HYDROLASE"/>
    <property type="match status" value="1"/>
</dbReference>
<dbReference type="SUPFAM" id="SSF52540">
    <property type="entry name" value="P-loop containing nucleoside triphosphate hydrolases"/>
    <property type="match status" value="1"/>
</dbReference>
<keyword evidence="3" id="KW-1185">Reference proteome</keyword>
<dbReference type="OrthoDB" id="13037at10239"/>
<organism evidence="2 3">
    <name type="scientific">Vibrio phage VP882</name>
    <dbReference type="NCBI Taxonomy" id="2913982"/>
    <lineage>
        <taxon>Viruses</taxon>
        <taxon>Duplodnaviria</taxon>
        <taxon>Heunggongvirae</taxon>
        <taxon>Uroviricota</taxon>
        <taxon>Caudoviricetes</taxon>
        <taxon>Hapunavirus</taxon>
        <taxon>Hapunavirus VP882</taxon>
    </lineage>
</organism>
<dbReference type="NCBIfam" id="NF041546">
    <property type="entry name" value="ParA_partition"/>
    <property type="match status" value="1"/>
</dbReference>
<evidence type="ECO:0000313" key="2">
    <source>
        <dbReference type="EMBL" id="ABM73417.1"/>
    </source>
</evidence>
<dbReference type="InterPro" id="IPR048089">
    <property type="entry name" value="McdA"/>
</dbReference>
<dbReference type="PIRSF" id="PIRSF009320">
    <property type="entry name" value="Nuc_binding_HP_1000"/>
    <property type="match status" value="1"/>
</dbReference>
<name>A2I303_9CAUD</name>
<evidence type="ECO:0000259" key="1">
    <source>
        <dbReference type="Pfam" id="PF01656"/>
    </source>
</evidence>
<dbReference type="GeneID" id="5076211"/>
<dbReference type="Proteomes" id="UP000008090">
    <property type="component" value="Segment"/>
</dbReference>
<feature type="domain" description="CobQ/CobB/MinD/ParA nucleotide binding" evidence="1">
    <location>
        <begin position="5"/>
        <end position="157"/>
    </location>
</feature>
<dbReference type="RefSeq" id="YP_001039864.1">
    <property type="nucleotide sequence ID" value="NC_009016.1"/>
</dbReference>
<dbReference type="InterPro" id="IPR027417">
    <property type="entry name" value="P-loop_NTPase"/>
</dbReference>
<dbReference type="Pfam" id="PF01656">
    <property type="entry name" value="CbiA"/>
    <property type="match status" value="1"/>
</dbReference>
<dbReference type="KEGG" id="vg:5076211"/>
<sequence length="212" mass="23032">MPKVIAVLNQKGGSGKTTISTNVASWLHSQGESTLLVDLDPQGSASDWADAREGDELCPVVRMGKSISRDLPKIARDYDWVVIDGAPQVSELAAAAVRAADVVLIPVQPSPYDIWACSDLVELLKARQEVTDGHPRGAFVISRAIKNTRLSGEVMQALEGYELPIFANGTTQKVDYANTAKWGGSVVDLEDEHKARFEIKMLVKELKEFANA</sequence>
<dbReference type="EMBL" id="EF057797">
    <property type="protein sequence ID" value="ABM73417.1"/>
    <property type="molecule type" value="Genomic_DNA"/>
</dbReference>
<accession>A2I303</accession>
<dbReference type="InterPro" id="IPR050678">
    <property type="entry name" value="DNA_Partitioning_ATPase"/>
</dbReference>
<protein>
    <submittedName>
        <fullName evidence="2">ParA protein</fullName>
    </submittedName>
</protein>
<reference evidence="2 3" key="1">
    <citation type="journal article" date="2009" name="Appl. Environ. Microbiol.">
        <title>Characterization of a new plasmid-like prophage in a pandemic Vibrio parahaemolyticus O3:K6 strain.</title>
        <authorList>
            <person name="Lan S.F."/>
            <person name="Huang C.H."/>
            <person name="Chang C.H."/>
            <person name="Liao W.C."/>
            <person name="Lin I.H."/>
            <person name="Jian W.N."/>
            <person name="Wu Y.G."/>
            <person name="Chen S.Y."/>
            <person name="Wong H.C."/>
        </authorList>
    </citation>
    <scope>NUCLEOTIDE SEQUENCE [LARGE SCALE GENOMIC DNA]</scope>
</reference>
<dbReference type="Gene3D" id="3.40.50.300">
    <property type="entry name" value="P-loop containing nucleotide triphosphate hydrolases"/>
    <property type="match status" value="1"/>
</dbReference>
<dbReference type="InterPro" id="IPR002586">
    <property type="entry name" value="CobQ/CobB/MinD/ParA_Nub-bd_dom"/>
</dbReference>
<dbReference type="CDD" id="cd02042">
    <property type="entry name" value="ParAB_family"/>
    <property type="match status" value="1"/>
</dbReference>
<evidence type="ECO:0000313" key="3">
    <source>
        <dbReference type="Proteomes" id="UP000008090"/>
    </source>
</evidence>
<dbReference type="PANTHER" id="PTHR13696:SF96">
    <property type="entry name" value="COBQ_COBB_MIND_PARA NUCLEOTIDE BINDING DOMAIN-CONTAINING PROTEIN"/>
    <property type="match status" value="1"/>
</dbReference>
<proteinExistence type="predicted"/>